<reference evidence="2" key="1">
    <citation type="journal article" date="2022" name="New Phytol.">
        <title>Phylogenomic structure and speciation in an emerging model: the Sphagnum magellanicum complex (Bryophyta).</title>
        <authorList>
            <person name="Shaw A.J."/>
            <person name="Piatkowski B."/>
            <person name="Duffy A.M."/>
            <person name="Aguero B."/>
            <person name="Imwattana K."/>
            <person name="Nieto-Lugilde M."/>
            <person name="Healey A."/>
            <person name="Weston D.J."/>
            <person name="Patel M.N."/>
            <person name="Schmutz J."/>
            <person name="Grimwood J."/>
            <person name="Yavitt J.B."/>
            <person name="Hassel K."/>
            <person name="Stenoien H.K."/>
            <person name="Flatberg K.I."/>
            <person name="Bickford C.P."/>
            <person name="Hicks K.A."/>
        </authorList>
    </citation>
    <scope>NUCLEOTIDE SEQUENCE [LARGE SCALE GENOMIC DNA]</scope>
</reference>
<evidence type="ECO:0000313" key="2">
    <source>
        <dbReference type="Proteomes" id="UP000828922"/>
    </source>
</evidence>
<gene>
    <name evidence="1" type="ORF">CY35_07G024600</name>
</gene>
<dbReference type="Proteomes" id="UP000828922">
    <property type="component" value="Linkage Group LG07"/>
</dbReference>
<keyword evidence="2" id="KW-1185">Reference proteome</keyword>
<organism evidence="1 2">
    <name type="scientific">Sphagnum magellanicum</name>
    <dbReference type="NCBI Taxonomy" id="128215"/>
    <lineage>
        <taxon>Eukaryota</taxon>
        <taxon>Viridiplantae</taxon>
        <taxon>Streptophyta</taxon>
        <taxon>Embryophyta</taxon>
        <taxon>Bryophyta</taxon>
        <taxon>Sphagnophytina</taxon>
        <taxon>Sphagnopsida</taxon>
        <taxon>Sphagnales</taxon>
        <taxon>Sphagnaceae</taxon>
        <taxon>Sphagnum</taxon>
    </lineage>
</organism>
<accession>A0ACB8HKY0</accession>
<sequence>MGSALSGLDLTDKVRDEVNLYDELGSVLLLQGLYDLWPGYEEIQSEVQKILRKLKSFLPSVPDTKVDVDLIDEDKFVDDWPKALLVVEEELVSYLRSKSELAAAFQNYLPKQDQSWREFFETKLKVSESDLRFVHMHVRTEVYFEFIVLVQLLLEGKPPQAPEDTDRHTHIGKSTGQRHVPCAVAAAWVDGRFNGDDFDLHLLPRFYLLQALCDKLVILASTYKTSALRSKFFREISGFFALILDAARSDGPDGVSQMVDRFLVPCLQMQSEVAKLLRDYLPKRYQSWKAFIDIKLSVKEKKFFRFSENLPDHTVQLELSNACKFLLEEFKLKHGLHSRLHAYFPISSDLKFKEVDVFYATDRLVTVDGEYIGQHSTSKTWREDNRLHYGRITVGVRDINIPSAVEPSVRILSMDTTLHDDQAGFVKMINQLAKKERQMLLYIHGYNVNHKDAIMCAAQLKHNTSFPGLVMVYSWPSEGTLWHYDHDEEMIEKSADLLHGFIKTILTEVLEDTKVHICADNMGCRALISAFAFPKSGKGKESQHETIMKVDVKRTLTSVTFWAPDAKWTEFESMDLENMFKLRMDQKLPCIFRVYSSDTDWNLLLSKVLHKESQLVDTKSLSNKFSHMLQWPIHLLDLPGDKIHRSLIHSHSPFEITRRIHNWGTKKE</sequence>
<comment type="caution">
    <text evidence="1">The sequence shown here is derived from an EMBL/GenBank/DDBJ whole genome shotgun (WGS) entry which is preliminary data.</text>
</comment>
<proteinExistence type="predicted"/>
<protein>
    <submittedName>
        <fullName evidence="1">Uncharacterized protein</fullName>
    </submittedName>
</protein>
<name>A0ACB8HKY0_9BRYO</name>
<evidence type="ECO:0000313" key="1">
    <source>
        <dbReference type="EMBL" id="KAH9556396.1"/>
    </source>
</evidence>
<dbReference type="EMBL" id="CM038913">
    <property type="protein sequence ID" value="KAH9556396.1"/>
    <property type="molecule type" value="Genomic_DNA"/>
</dbReference>